<dbReference type="InterPro" id="IPR028081">
    <property type="entry name" value="Leu-bd"/>
</dbReference>
<evidence type="ECO:0000256" key="2">
    <source>
        <dbReference type="ARBA" id="ARBA00022729"/>
    </source>
</evidence>
<evidence type="ECO:0000313" key="7">
    <source>
        <dbReference type="EMBL" id="SKB84099.1"/>
    </source>
</evidence>
<feature type="chain" id="PRO_5014520516" evidence="4">
    <location>
        <begin position="23"/>
        <end position="401"/>
    </location>
</feature>
<dbReference type="STRING" id="53254.SAMN05660750_02567"/>
<dbReference type="EMBL" id="FUYX01000006">
    <property type="protein sequence ID" value="SKB84099.1"/>
    <property type="molecule type" value="Genomic_DNA"/>
</dbReference>
<dbReference type="RefSeq" id="WP_055729259.1">
    <property type="nucleotide sequence ID" value="NZ_FUYX01000006.1"/>
</dbReference>
<dbReference type="PANTHER" id="PTHR30483">
    <property type="entry name" value="LEUCINE-SPECIFIC-BINDING PROTEIN"/>
    <property type="match status" value="1"/>
</dbReference>
<keyword evidence="3" id="KW-0029">Amino-acid transport</keyword>
<evidence type="ECO:0000313" key="6">
    <source>
        <dbReference type="EMBL" id="KQK29428.1"/>
    </source>
</evidence>
<name>A0A0Q3KYS1_9HYPH</name>
<keyword evidence="2 4" id="KW-0732">Signal</keyword>
<keyword evidence="3" id="KW-0813">Transport</keyword>
<dbReference type="Pfam" id="PF13458">
    <property type="entry name" value="Peripla_BP_6"/>
    <property type="match status" value="1"/>
</dbReference>
<reference evidence="6 8" key="1">
    <citation type="submission" date="2015-10" db="EMBL/GenBank/DDBJ databases">
        <title>Draft genome of Bosea thiooxidans.</title>
        <authorList>
            <person name="Wang X."/>
        </authorList>
    </citation>
    <scope>NUCLEOTIDE SEQUENCE [LARGE SCALE GENOMIC DNA]</scope>
    <source>
        <strain evidence="6 8">CGMCC 9174</strain>
    </source>
</reference>
<dbReference type="GO" id="GO:0006865">
    <property type="term" value="P:amino acid transport"/>
    <property type="evidence" value="ECO:0007669"/>
    <property type="project" value="UniProtKB-KW"/>
</dbReference>
<dbReference type="InterPro" id="IPR051010">
    <property type="entry name" value="BCAA_transport"/>
</dbReference>
<keyword evidence="8" id="KW-1185">Reference proteome</keyword>
<protein>
    <submittedName>
        <fullName evidence="6">ABC transporter permease</fullName>
    </submittedName>
    <submittedName>
        <fullName evidence="7">Branched-chain amino acid transport system substrate-binding protein</fullName>
    </submittedName>
</protein>
<evidence type="ECO:0000313" key="8">
    <source>
        <dbReference type="Proteomes" id="UP000051562"/>
    </source>
</evidence>
<sequence>MKLKAILATTALAALMASPALAQQISVKAGVLNDRSGLYADLSGEGSVIAARMAVEDFKAAEKGIKVEIVSADHQNKPDVGSTIARQWYDQDGVDLILDVPTSSVALAVSQITKEKNKILINSGAGTSDLTGKACSPNTIHWTYDTYALAQGTGGAMVKAGGDTWFFMTADYAFGHALERDTSAVVTKAGGKVLGTVRTPFPGTDFSSFLLQAQASKAKVIGLANAGGDLINSVKQASEFGITQGGQKLAGLLTFISDVHALGLQAAQGLVLTESFYWDRDDQTRAWSERFAKLNGGKKPSMVQAGVYSGLLHYLKAVEATKGKDAATVMAKMKEMPTEDPIFGKGSIRINGRKLHDMYLYEVKKPSESKGPWDYYKQIAVLSGEQAFQPLSESECPLVKK</sequence>
<reference evidence="7 9" key="2">
    <citation type="submission" date="2017-02" db="EMBL/GenBank/DDBJ databases">
        <authorList>
            <person name="Peterson S.W."/>
        </authorList>
    </citation>
    <scope>NUCLEOTIDE SEQUENCE [LARGE SCALE GENOMIC DNA]</scope>
    <source>
        <strain evidence="7 9">DSM 9653</strain>
    </source>
</reference>
<dbReference type="CDD" id="cd06327">
    <property type="entry name" value="PBP1_SBP-like"/>
    <property type="match status" value="1"/>
</dbReference>
<accession>A0A0Q3KYS1</accession>
<dbReference type="EMBL" id="LMAR01000049">
    <property type="protein sequence ID" value="KQK29428.1"/>
    <property type="molecule type" value="Genomic_DNA"/>
</dbReference>
<comment type="similarity">
    <text evidence="1">Belongs to the leucine-binding protein family.</text>
</comment>
<dbReference type="AlphaFoldDB" id="A0A0Q3KYS1"/>
<feature type="signal peptide" evidence="4">
    <location>
        <begin position="1"/>
        <end position="22"/>
    </location>
</feature>
<dbReference type="OrthoDB" id="5794591at2"/>
<dbReference type="PANTHER" id="PTHR30483:SF6">
    <property type="entry name" value="PERIPLASMIC BINDING PROTEIN OF ABC TRANSPORTER FOR NATURAL AMINO ACIDS"/>
    <property type="match status" value="1"/>
</dbReference>
<evidence type="ECO:0000313" key="9">
    <source>
        <dbReference type="Proteomes" id="UP000190130"/>
    </source>
</evidence>
<proteinExistence type="inferred from homology"/>
<dbReference type="SUPFAM" id="SSF53822">
    <property type="entry name" value="Periplasmic binding protein-like I"/>
    <property type="match status" value="1"/>
</dbReference>
<evidence type="ECO:0000259" key="5">
    <source>
        <dbReference type="Pfam" id="PF13458"/>
    </source>
</evidence>
<gene>
    <name evidence="6" type="ORF">ARD30_17735</name>
    <name evidence="7" type="ORF">SAMN05660750_02567</name>
</gene>
<dbReference type="Gene3D" id="3.40.50.2300">
    <property type="match status" value="2"/>
</dbReference>
<evidence type="ECO:0000256" key="4">
    <source>
        <dbReference type="SAM" id="SignalP"/>
    </source>
</evidence>
<evidence type="ECO:0000256" key="1">
    <source>
        <dbReference type="ARBA" id="ARBA00010062"/>
    </source>
</evidence>
<feature type="domain" description="Leucine-binding protein" evidence="5">
    <location>
        <begin position="26"/>
        <end position="364"/>
    </location>
</feature>
<organism evidence="6 8">
    <name type="scientific">Bosea thiooxidans</name>
    <dbReference type="NCBI Taxonomy" id="53254"/>
    <lineage>
        <taxon>Bacteria</taxon>
        <taxon>Pseudomonadati</taxon>
        <taxon>Pseudomonadota</taxon>
        <taxon>Alphaproteobacteria</taxon>
        <taxon>Hyphomicrobiales</taxon>
        <taxon>Boseaceae</taxon>
        <taxon>Bosea</taxon>
    </lineage>
</organism>
<dbReference type="InterPro" id="IPR028082">
    <property type="entry name" value="Peripla_BP_I"/>
</dbReference>
<dbReference type="Proteomes" id="UP000051562">
    <property type="component" value="Unassembled WGS sequence"/>
</dbReference>
<evidence type="ECO:0000256" key="3">
    <source>
        <dbReference type="ARBA" id="ARBA00022970"/>
    </source>
</evidence>
<dbReference type="Proteomes" id="UP000190130">
    <property type="component" value="Unassembled WGS sequence"/>
</dbReference>